<feature type="domain" description="D-isomer specific 2-hydroxyacid dehydrogenase catalytic" evidence="5">
    <location>
        <begin position="19"/>
        <end position="301"/>
    </location>
</feature>
<dbReference type="GO" id="GO:0016616">
    <property type="term" value="F:oxidoreductase activity, acting on the CH-OH group of donors, NAD or NADP as acceptor"/>
    <property type="evidence" value="ECO:0007669"/>
    <property type="project" value="InterPro"/>
</dbReference>
<proteinExistence type="inferred from homology"/>
<dbReference type="PANTHER" id="PTHR43761">
    <property type="entry name" value="D-ISOMER SPECIFIC 2-HYDROXYACID DEHYDROGENASE FAMILY PROTEIN (AFU_ORTHOLOGUE AFUA_1G13630)"/>
    <property type="match status" value="1"/>
</dbReference>
<organism evidence="7 8">
    <name type="scientific">Zhenpiania hominis</name>
    <dbReference type="NCBI Taxonomy" id="2763644"/>
    <lineage>
        <taxon>Bacteria</taxon>
        <taxon>Bacillati</taxon>
        <taxon>Bacillota</taxon>
        <taxon>Clostridia</taxon>
        <taxon>Peptostreptococcales</taxon>
        <taxon>Anaerovoracaceae</taxon>
        <taxon>Zhenpiania</taxon>
    </lineage>
</organism>
<comment type="similarity">
    <text evidence="1 4">Belongs to the D-isomer specific 2-hydroxyacid dehydrogenase family.</text>
</comment>
<dbReference type="InterPro" id="IPR036291">
    <property type="entry name" value="NAD(P)-bd_dom_sf"/>
</dbReference>
<dbReference type="EMBL" id="JACRYT010000002">
    <property type="protein sequence ID" value="MBC6678940.1"/>
    <property type="molecule type" value="Genomic_DNA"/>
</dbReference>
<comment type="caution">
    <text evidence="7">The sequence shown here is derived from an EMBL/GenBank/DDBJ whole genome shotgun (WGS) entry which is preliminary data.</text>
</comment>
<evidence type="ECO:0000313" key="7">
    <source>
        <dbReference type="EMBL" id="MBC6678940.1"/>
    </source>
</evidence>
<dbReference type="AlphaFoldDB" id="A0A923SQ02"/>
<dbReference type="SUPFAM" id="SSF52283">
    <property type="entry name" value="Formate/glycerate dehydrogenase catalytic domain-like"/>
    <property type="match status" value="1"/>
</dbReference>
<keyword evidence="3" id="KW-0520">NAD</keyword>
<dbReference type="PROSITE" id="PS00065">
    <property type="entry name" value="D_2_HYDROXYACID_DH_1"/>
    <property type="match status" value="1"/>
</dbReference>
<evidence type="ECO:0000259" key="5">
    <source>
        <dbReference type="Pfam" id="PF00389"/>
    </source>
</evidence>
<dbReference type="InterPro" id="IPR006139">
    <property type="entry name" value="D-isomer_2_OHA_DH_cat_dom"/>
</dbReference>
<gene>
    <name evidence="7" type="ORF">H9L42_03750</name>
</gene>
<dbReference type="PROSITE" id="PS00671">
    <property type="entry name" value="D_2_HYDROXYACID_DH_3"/>
    <property type="match status" value="1"/>
</dbReference>
<sequence length="304" mass="33089">MKIVMLDGHTINPGDLSWNALSEIGELEVYDATEPDQMLSRIGDAEILLTSKCLITRDLMMKCPSLKYIGSMATGYNNIDVDAAGELGIAVTYIPAYSTDAVAQHTIALILELCNHAGLHNTSVKKGDWHDCPYFCYWKEPLVLLKGKSLGIVGYGQIGRRVAEIAKALGMEIHVYSKEPDAAVKSDFVTLHCPLTKENANFVNTEFIERMKPGAVLINTARGGLVDEAALADALKSGRLRAAAVDVLAQEPPSSDHPLIALENCIITPHLAWTPTEMRQTICRVLADNLSSFLQGGTLNRVDL</sequence>
<protein>
    <submittedName>
        <fullName evidence="7">D-2-hydroxyacid dehydrogenase</fullName>
    </submittedName>
</protein>
<evidence type="ECO:0000256" key="4">
    <source>
        <dbReference type="RuleBase" id="RU003719"/>
    </source>
</evidence>
<keyword evidence="8" id="KW-1185">Reference proteome</keyword>
<accession>A0A923SQ02</accession>
<feature type="domain" description="D-isomer specific 2-hydroxyacid dehydrogenase NAD-binding" evidence="6">
    <location>
        <begin position="107"/>
        <end position="272"/>
    </location>
</feature>
<evidence type="ECO:0000259" key="6">
    <source>
        <dbReference type="Pfam" id="PF02826"/>
    </source>
</evidence>
<evidence type="ECO:0000256" key="2">
    <source>
        <dbReference type="ARBA" id="ARBA00023002"/>
    </source>
</evidence>
<name>A0A923SQ02_9FIRM</name>
<dbReference type="RefSeq" id="WP_187302066.1">
    <property type="nucleotide sequence ID" value="NZ_CBCTQH010000011.1"/>
</dbReference>
<dbReference type="Gene3D" id="3.40.50.720">
    <property type="entry name" value="NAD(P)-binding Rossmann-like Domain"/>
    <property type="match status" value="2"/>
</dbReference>
<keyword evidence="2 4" id="KW-0560">Oxidoreductase</keyword>
<evidence type="ECO:0000256" key="1">
    <source>
        <dbReference type="ARBA" id="ARBA00005854"/>
    </source>
</evidence>
<dbReference type="Pfam" id="PF00389">
    <property type="entry name" value="2-Hacid_dh"/>
    <property type="match status" value="1"/>
</dbReference>
<dbReference type="InterPro" id="IPR050418">
    <property type="entry name" value="D-iso_2-hydroxyacid_DH_PdxB"/>
</dbReference>
<dbReference type="GO" id="GO:0051287">
    <property type="term" value="F:NAD binding"/>
    <property type="evidence" value="ECO:0007669"/>
    <property type="project" value="InterPro"/>
</dbReference>
<dbReference type="InterPro" id="IPR029753">
    <property type="entry name" value="D-isomer_DH_CS"/>
</dbReference>
<dbReference type="SUPFAM" id="SSF51735">
    <property type="entry name" value="NAD(P)-binding Rossmann-fold domains"/>
    <property type="match status" value="1"/>
</dbReference>
<dbReference type="InterPro" id="IPR029752">
    <property type="entry name" value="D-isomer_DH_CS1"/>
</dbReference>
<evidence type="ECO:0000313" key="8">
    <source>
        <dbReference type="Proteomes" id="UP000602647"/>
    </source>
</evidence>
<dbReference type="Pfam" id="PF02826">
    <property type="entry name" value="2-Hacid_dh_C"/>
    <property type="match status" value="1"/>
</dbReference>
<dbReference type="CDD" id="cd12162">
    <property type="entry name" value="2-Hacid_dh_4"/>
    <property type="match status" value="1"/>
</dbReference>
<reference evidence="7" key="1">
    <citation type="submission" date="2020-08" db="EMBL/GenBank/DDBJ databases">
        <title>Genome public.</title>
        <authorList>
            <person name="Liu C."/>
            <person name="Sun Q."/>
        </authorList>
    </citation>
    <scope>NUCLEOTIDE SEQUENCE</scope>
    <source>
        <strain evidence="7">BX12</strain>
    </source>
</reference>
<dbReference type="Proteomes" id="UP000602647">
    <property type="component" value="Unassembled WGS sequence"/>
</dbReference>
<evidence type="ECO:0000256" key="3">
    <source>
        <dbReference type="ARBA" id="ARBA00023027"/>
    </source>
</evidence>
<dbReference type="InterPro" id="IPR006140">
    <property type="entry name" value="D-isomer_DH_NAD-bd"/>
</dbReference>
<dbReference type="PANTHER" id="PTHR43761:SF1">
    <property type="entry name" value="D-ISOMER SPECIFIC 2-HYDROXYACID DEHYDROGENASE CATALYTIC DOMAIN-CONTAINING PROTEIN-RELATED"/>
    <property type="match status" value="1"/>
</dbReference>